<evidence type="ECO:0000256" key="2">
    <source>
        <dbReference type="ARBA" id="ARBA00004412"/>
    </source>
</evidence>
<keyword evidence="9" id="KW-0053">Apoptosis</keyword>
<reference evidence="22" key="1">
    <citation type="submission" date="2025-08" db="UniProtKB">
        <authorList>
            <consortium name="Ensembl"/>
        </authorList>
    </citation>
    <scope>IDENTIFICATION</scope>
</reference>
<evidence type="ECO:0000256" key="4">
    <source>
        <dbReference type="ARBA" id="ARBA00006603"/>
    </source>
</evidence>
<dbReference type="Pfam" id="PF03528">
    <property type="entry name" value="Rabaptin"/>
    <property type="match status" value="1"/>
</dbReference>
<dbReference type="GO" id="GO:0005769">
    <property type="term" value="C:early endosome"/>
    <property type="evidence" value="ECO:0007669"/>
    <property type="project" value="UniProtKB-SubCell"/>
</dbReference>
<evidence type="ECO:0000256" key="9">
    <source>
        <dbReference type="ARBA" id="ARBA00022703"/>
    </source>
</evidence>
<dbReference type="Gene3D" id="1.20.5.340">
    <property type="match status" value="1"/>
</dbReference>
<dbReference type="FunFam" id="1.20.5.340:FF:000022">
    <property type="entry name" value="Rabaptin, RAB GTPase-binding effector protein 1"/>
    <property type="match status" value="1"/>
</dbReference>
<evidence type="ECO:0000313" key="22">
    <source>
        <dbReference type="Ensembl" id="ENSSLUP00000020581.1"/>
    </source>
</evidence>
<name>A0A8C9Y9T1_SANLU</name>
<evidence type="ECO:0000259" key="21">
    <source>
        <dbReference type="Pfam" id="PF09311"/>
    </source>
</evidence>
<dbReference type="SUPFAM" id="SSF103652">
    <property type="entry name" value="G protein-binding domain"/>
    <property type="match status" value="2"/>
</dbReference>
<dbReference type="GO" id="GO:0006897">
    <property type="term" value="P:endocytosis"/>
    <property type="evidence" value="ECO:0007669"/>
    <property type="project" value="UniProtKB-KW"/>
</dbReference>
<keyword evidence="7" id="KW-0597">Phosphoprotein</keyword>
<comment type="similarity">
    <text evidence="4">Belongs to the rabaptin family.</text>
</comment>
<keyword evidence="8" id="KW-0254">Endocytosis</keyword>
<dbReference type="GO" id="GO:0015031">
    <property type="term" value="P:protein transport"/>
    <property type="evidence" value="ECO:0007669"/>
    <property type="project" value="UniProtKB-KW"/>
</dbReference>
<reference evidence="22" key="2">
    <citation type="submission" date="2025-09" db="UniProtKB">
        <authorList>
            <consortium name="Ensembl"/>
        </authorList>
    </citation>
    <scope>IDENTIFICATION</scope>
</reference>
<comment type="function">
    <text evidence="15">Rab effector protein acting as linker between gamma-adaptin, RAB4A and RAB5A. Involved in endocytic membrane fusion and membrane trafficking of recycling endosomes. Involved in KCNH1 channels trafficking to and from the cell membrane. Stimulates RABGEF1 mediated nucleotide exchange on RAB5A. Mediates the traffic of PKD1:PKD2 complex from the endoplasmic reticulum through the Golgi to the cilium.</text>
</comment>
<evidence type="ECO:0000256" key="3">
    <source>
        <dbReference type="ARBA" id="ARBA00004541"/>
    </source>
</evidence>
<evidence type="ECO:0000256" key="19">
    <source>
        <dbReference type="SAM" id="Coils"/>
    </source>
</evidence>
<dbReference type="PANTHER" id="PTHR31179:SF5">
    <property type="entry name" value="RAB GTPASE-BINDING EFFECTOR PROTEIN 1"/>
    <property type="match status" value="1"/>
</dbReference>
<protein>
    <recommendedName>
        <fullName evidence="16">Rab GTPase-binding effector protein 1</fullName>
    </recommendedName>
    <alternativeName>
        <fullName evidence="18">Rabaptin-5</fullName>
    </alternativeName>
    <alternativeName>
        <fullName evidence="17">Rabaptin-5alpha</fullName>
    </alternativeName>
</protein>
<sequence>METIKAVATVSENTKQEAIDQVRSQWQEDVASLQAIMKETVCEYEVQFHQRLEQERAQWNQYREAVERELGELRRRLTEGQEEENLEDEMKKAQEDAEKLRSVVMPMEHEIAALKAKLTTAEDRVKELEASKVKELNHVLEAEKSCRTDLEMYVAVLNTQKSVLQEDAEKLRKELHEVCHKLELERQQHNQLKHTWQRANDQFLESQRLLMRDMQRIESVLSSEQLRQVEEMKKKDQEEDEKERMIQVKEITQDTYFLFQPHANHSSHGSMHSLDTDVVAGSPMDPYKENLRRVQSTDSLGSSLSVQQGLGGHNHKAKSASHLDESDFGPLVGADCGVTDSSFGETSSISSIKLTASHFLLTKDQEKAIKAMTPEQEETASLLSSISHAPDSAYLSPAGYRLVSDSEWNLLQQEVKNAGRKLGRRCDMCSNYEKQLQAIQGQEAETRDQVKKLQVMLRQANDQLERTMTEKQNLEDSVKVGNEETAAKVSALIQRVQESETLLSTLQQAFSEAKRNTQEQMVVLVKSREQVADELSRLQRDNESLQGKHRLHVELQQQEDFQMPNTVQELHGLVLLLREDLVALRTSADHMEEKLKAEILFLKEQNQAEQCLKENLEETLQLEIEGCKEEIGKTHMVKCPLQSSLAEKTETLESIQGLRIRLEHQLRELTTAKVSLVFDEKDKAQRLQTELDVSEQVQKDFVKLSQTLQVQLERIRQADSLDRIKVILNDTNLTDINQLPDT</sequence>
<evidence type="ECO:0000256" key="16">
    <source>
        <dbReference type="ARBA" id="ARBA00069951"/>
    </source>
</evidence>
<feature type="coiled-coil region" evidence="19">
    <location>
        <begin position="49"/>
        <end position="192"/>
    </location>
</feature>
<gene>
    <name evidence="22" type="primary">rabep1</name>
</gene>
<dbReference type="InterPro" id="IPR018514">
    <property type="entry name" value="Rabaptin_CC"/>
</dbReference>
<keyword evidence="13 19" id="KW-0175">Coiled coil</keyword>
<evidence type="ECO:0000256" key="6">
    <source>
        <dbReference type="ARBA" id="ARBA00022490"/>
    </source>
</evidence>
<dbReference type="GeneTree" id="ENSGT00530000063743"/>
<evidence type="ECO:0000256" key="7">
    <source>
        <dbReference type="ARBA" id="ARBA00022553"/>
    </source>
</evidence>
<dbReference type="GO" id="GO:0008083">
    <property type="term" value="F:growth factor activity"/>
    <property type="evidence" value="ECO:0007669"/>
    <property type="project" value="InterPro"/>
</dbReference>
<evidence type="ECO:0000256" key="18">
    <source>
        <dbReference type="ARBA" id="ARBA00081948"/>
    </source>
</evidence>
<dbReference type="GO" id="GO:0055037">
    <property type="term" value="C:recycling endosome"/>
    <property type="evidence" value="ECO:0007669"/>
    <property type="project" value="UniProtKB-SubCell"/>
</dbReference>
<feature type="coiled-coil region" evidence="19">
    <location>
        <begin position="429"/>
        <end position="548"/>
    </location>
</feature>
<evidence type="ECO:0000313" key="23">
    <source>
        <dbReference type="Proteomes" id="UP000694568"/>
    </source>
</evidence>
<keyword evidence="14" id="KW-0968">Cytoplasmic vesicle</keyword>
<dbReference type="InterPro" id="IPR015390">
    <property type="entry name" value="Rabaptin_Rab5-bd_dom"/>
</dbReference>
<evidence type="ECO:0000256" key="8">
    <source>
        <dbReference type="ARBA" id="ARBA00022583"/>
    </source>
</evidence>
<dbReference type="AlphaFoldDB" id="A0A8C9Y9T1"/>
<feature type="domain" description="Rabaptin GTPase-Rab5 binding" evidence="21">
    <location>
        <begin position="426"/>
        <end position="719"/>
    </location>
</feature>
<keyword evidence="10" id="KW-0967">Endosome</keyword>
<evidence type="ECO:0000259" key="20">
    <source>
        <dbReference type="Pfam" id="PF03528"/>
    </source>
</evidence>
<accession>A0A8C9Y9T1</accession>
<evidence type="ECO:0000256" key="10">
    <source>
        <dbReference type="ARBA" id="ARBA00022753"/>
    </source>
</evidence>
<evidence type="ECO:0000256" key="17">
    <source>
        <dbReference type="ARBA" id="ARBA00077424"/>
    </source>
</evidence>
<keyword evidence="11" id="KW-0653">Protein transport</keyword>
<dbReference type="Gene3D" id="1.20.5.730">
    <property type="entry name" value="Single helix bin"/>
    <property type="match status" value="1"/>
</dbReference>
<proteinExistence type="inferred from homology"/>
<dbReference type="Proteomes" id="UP000694568">
    <property type="component" value="Unplaced"/>
</dbReference>
<evidence type="ECO:0000256" key="12">
    <source>
        <dbReference type="ARBA" id="ARBA00022990"/>
    </source>
</evidence>
<comment type="subcellular location">
    <subcellularLocation>
        <location evidence="3">Cytoplasmic vesicle</location>
    </subcellularLocation>
    <subcellularLocation>
        <location evidence="2">Early endosome</location>
    </subcellularLocation>
    <subcellularLocation>
        <location evidence="1">Recycling endosome</location>
    </subcellularLocation>
</comment>
<evidence type="ECO:0000256" key="1">
    <source>
        <dbReference type="ARBA" id="ARBA00004172"/>
    </source>
</evidence>
<organism evidence="22 23">
    <name type="scientific">Sander lucioperca</name>
    <name type="common">Pike-perch</name>
    <name type="synonym">Perca lucioperca</name>
    <dbReference type="NCBI Taxonomy" id="283035"/>
    <lineage>
        <taxon>Eukaryota</taxon>
        <taxon>Metazoa</taxon>
        <taxon>Chordata</taxon>
        <taxon>Craniata</taxon>
        <taxon>Vertebrata</taxon>
        <taxon>Euteleostomi</taxon>
        <taxon>Actinopterygii</taxon>
        <taxon>Neopterygii</taxon>
        <taxon>Teleostei</taxon>
        <taxon>Neoteleostei</taxon>
        <taxon>Acanthomorphata</taxon>
        <taxon>Eupercaria</taxon>
        <taxon>Perciformes</taxon>
        <taxon>Percoidei</taxon>
        <taxon>Percidae</taxon>
        <taxon>Luciopercinae</taxon>
        <taxon>Sander</taxon>
    </lineage>
</organism>
<evidence type="ECO:0000256" key="5">
    <source>
        <dbReference type="ARBA" id="ARBA00022448"/>
    </source>
</evidence>
<evidence type="ECO:0000256" key="13">
    <source>
        <dbReference type="ARBA" id="ARBA00023054"/>
    </source>
</evidence>
<evidence type="ECO:0000256" key="15">
    <source>
        <dbReference type="ARBA" id="ARBA00053463"/>
    </source>
</evidence>
<dbReference type="InterPro" id="IPR003914">
    <property type="entry name" value="Rabaptin"/>
</dbReference>
<evidence type="ECO:0000256" key="11">
    <source>
        <dbReference type="ARBA" id="ARBA00022927"/>
    </source>
</evidence>
<dbReference type="GO" id="GO:0006915">
    <property type="term" value="P:apoptotic process"/>
    <property type="evidence" value="ECO:0007669"/>
    <property type="project" value="UniProtKB-KW"/>
</dbReference>
<keyword evidence="23" id="KW-1185">Reference proteome</keyword>
<dbReference type="PANTHER" id="PTHR31179">
    <property type="entry name" value="RAB GTPASE-BINDING EFFECTOR PROTEIN"/>
    <property type="match status" value="1"/>
</dbReference>
<evidence type="ECO:0000256" key="14">
    <source>
        <dbReference type="ARBA" id="ARBA00023329"/>
    </source>
</evidence>
<dbReference type="Pfam" id="PF09311">
    <property type="entry name" value="Rab5-bind"/>
    <property type="match status" value="1"/>
</dbReference>
<feature type="domain" description="Rabaptin coiled-coil" evidence="20">
    <location>
        <begin position="1"/>
        <end position="388"/>
    </location>
</feature>
<keyword evidence="5" id="KW-0813">Transport</keyword>
<dbReference type="FunFam" id="1.20.5.730:FF:000002">
    <property type="entry name" value="Rabaptin, RAB GTPase-binding effector protein 1"/>
    <property type="match status" value="1"/>
</dbReference>
<keyword evidence="12" id="KW-0007">Acetylation</keyword>
<dbReference type="Ensembl" id="ENSSLUT00000021238.1">
    <property type="protein sequence ID" value="ENSSLUP00000020581.1"/>
    <property type="gene ID" value="ENSSLUG00000007194.1"/>
</dbReference>
<dbReference type="GO" id="GO:0005096">
    <property type="term" value="F:GTPase activator activity"/>
    <property type="evidence" value="ECO:0007669"/>
    <property type="project" value="InterPro"/>
</dbReference>
<keyword evidence="6" id="KW-0963">Cytoplasm</keyword>
<dbReference type="PRINTS" id="PR01432">
    <property type="entry name" value="RABAPTIN"/>
</dbReference>